<proteinExistence type="predicted"/>
<evidence type="ECO:0000256" key="1">
    <source>
        <dbReference type="SAM" id="MobiDB-lite"/>
    </source>
</evidence>
<keyword evidence="3" id="KW-1185">Reference proteome</keyword>
<accession>A0A8J3XAS8</accession>
<sequence length="87" mass="8682">MTASLPNRATMTVAETALVLGVHRDTAYGPPRRLAGPTTPNPGPASLTPCGSRAGSGRSRAAGTPPSGGPARRARAEPLSLPGGVVR</sequence>
<dbReference type="Proteomes" id="UP000650628">
    <property type="component" value="Unassembled WGS sequence"/>
</dbReference>
<evidence type="ECO:0000313" key="2">
    <source>
        <dbReference type="EMBL" id="GII33861.1"/>
    </source>
</evidence>
<protein>
    <submittedName>
        <fullName evidence="2">Uncharacterized protein</fullName>
    </submittedName>
</protein>
<dbReference type="EMBL" id="BOOO01000042">
    <property type="protein sequence ID" value="GII33861.1"/>
    <property type="molecule type" value="Genomic_DNA"/>
</dbReference>
<reference evidence="2 3" key="1">
    <citation type="submission" date="2021-01" db="EMBL/GenBank/DDBJ databases">
        <title>Whole genome shotgun sequence of Planotetraspora mira NBRC 15435.</title>
        <authorList>
            <person name="Komaki H."/>
            <person name="Tamura T."/>
        </authorList>
    </citation>
    <scope>NUCLEOTIDE SEQUENCE [LARGE SCALE GENOMIC DNA]</scope>
    <source>
        <strain evidence="2 3">NBRC 15435</strain>
    </source>
</reference>
<evidence type="ECO:0000313" key="3">
    <source>
        <dbReference type="Proteomes" id="UP000650628"/>
    </source>
</evidence>
<feature type="region of interest" description="Disordered" evidence="1">
    <location>
        <begin position="24"/>
        <end position="87"/>
    </location>
</feature>
<gene>
    <name evidence="2" type="ORF">Pmi06nite_73030</name>
</gene>
<dbReference type="RefSeq" id="WP_203957677.1">
    <property type="nucleotide sequence ID" value="NZ_BOOO01000042.1"/>
</dbReference>
<name>A0A8J3XAS8_9ACTN</name>
<comment type="caution">
    <text evidence="2">The sequence shown here is derived from an EMBL/GenBank/DDBJ whole genome shotgun (WGS) entry which is preliminary data.</text>
</comment>
<feature type="compositionally biased region" description="Low complexity" evidence="1">
    <location>
        <begin position="51"/>
        <end position="63"/>
    </location>
</feature>
<dbReference type="AlphaFoldDB" id="A0A8J3XAS8"/>
<organism evidence="2 3">
    <name type="scientific">Planotetraspora mira</name>
    <dbReference type="NCBI Taxonomy" id="58121"/>
    <lineage>
        <taxon>Bacteria</taxon>
        <taxon>Bacillati</taxon>
        <taxon>Actinomycetota</taxon>
        <taxon>Actinomycetes</taxon>
        <taxon>Streptosporangiales</taxon>
        <taxon>Streptosporangiaceae</taxon>
        <taxon>Planotetraspora</taxon>
    </lineage>
</organism>